<evidence type="ECO:0000313" key="1">
    <source>
        <dbReference type="EMBL" id="MCQ8186633.1"/>
    </source>
</evidence>
<comment type="caution">
    <text evidence="1">The sequence shown here is derived from an EMBL/GenBank/DDBJ whole genome shotgun (WGS) entry which is preliminary data.</text>
</comment>
<dbReference type="InterPro" id="IPR016035">
    <property type="entry name" value="Acyl_Trfase/lysoPLipase"/>
</dbReference>
<dbReference type="AlphaFoldDB" id="A0A9X2RLA6"/>
<accession>A0A9X2RLA6</accession>
<dbReference type="Gene3D" id="3.40.1090.10">
    <property type="entry name" value="Cytosolic phospholipase A2 catalytic domain"/>
    <property type="match status" value="1"/>
</dbReference>
<dbReference type="EMBL" id="JANIBC010000026">
    <property type="protein sequence ID" value="MCQ8186633.1"/>
    <property type="molecule type" value="Genomic_DNA"/>
</dbReference>
<reference evidence="1" key="1">
    <citation type="submission" date="2022-07" db="EMBL/GenBank/DDBJ databases">
        <title>Parvularcula maris sp. nov., an algicidal bacterium isolated from seawater.</title>
        <authorList>
            <person name="Li F."/>
        </authorList>
    </citation>
    <scope>NUCLEOTIDE SEQUENCE</scope>
    <source>
        <strain evidence="1">BGMRC 0090</strain>
    </source>
</reference>
<organism evidence="1 2">
    <name type="scientific">Parvularcula maris</name>
    <dbReference type="NCBI Taxonomy" id="2965077"/>
    <lineage>
        <taxon>Bacteria</taxon>
        <taxon>Pseudomonadati</taxon>
        <taxon>Pseudomonadota</taxon>
        <taxon>Alphaproteobacteria</taxon>
        <taxon>Parvularculales</taxon>
        <taxon>Parvularculaceae</taxon>
        <taxon>Parvularcula</taxon>
    </lineage>
</organism>
<gene>
    <name evidence="1" type="ORF">NOG11_14720</name>
</gene>
<proteinExistence type="predicted"/>
<sequence length="165" mass="18478">MSRSLSEKLLGGSRLSDLPAPGSGAPLFFFNATDLRTNTGWFFTRDPGLGPLARNYRLGRYRQDFLLSDVVAASAAFPPFFAPMELDLVEAMPREDDTAPGGWLEKVRERNPELAEAFDRRALLGDGGIYDNLGLERAEHFRHVMISNAGDPFGTDRSIRRNWWS</sequence>
<keyword evidence="2" id="KW-1185">Reference proteome</keyword>
<dbReference type="SUPFAM" id="SSF52151">
    <property type="entry name" value="FabD/lysophospholipase-like"/>
    <property type="match status" value="1"/>
</dbReference>
<name>A0A9X2RLA6_9PROT</name>
<protein>
    <submittedName>
        <fullName evidence="1">Patatin-like phospholipase family protein</fullName>
    </submittedName>
</protein>
<dbReference type="Proteomes" id="UP001142610">
    <property type="component" value="Unassembled WGS sequence"/>
</dbReference>
<evidence type="ECO:0000313" key="2">
    <source>
        <dbReference type="Proteomes" id="UP001142610"/>
    </source>
</evidence>